<comment type="catalytic activity">
    <reaction evidence="7">
        <text>a peptidoglycan chain = a peptidoglycan chain with N-acetyl-1,6-anhydromuramyl-[peptide] at the reducing end + a peptidoglycan chain with N-acetylglucosamine at the non-reducing end.</text>
        <dbReference type="EC" id="4.2.2.29"/>
    </reaction>
</comment>
<comment type="similarity">
    <text evidence="7">Belongs to the transglycosylase MltG family.</text>
</comment>
<accession>A0A511ZDE4</accession>
<dbReference type="GO" id="GO:0005886">
    <property type="term" value="C:plasma membrane"/>
    <property type="evidence" value="ECO:0007669"/>
    <property type="project" value="UniProtKB-SubCell"/>
</dbReference>
<evidence type="ECO:0000256" key="1">
    <source>
        <dbReference type="ARBA" id="ARBA00022475"/>
    </source>
</evidence>
<dbReference type="Gene3D" id="3.30.160.60">
    <property type="entry name" value="Classic Zinc Finger"/>
    <property type="match status" value="1"/>
</dbReference>
<dbReference type="Proteomes" id="UP000321558">
    <property type="component" value="Unassembled WGS sequence"/>
</dbReference>
<keyword evidence="2 7" id="KW-0812">Transmembrane</keyword>
<comment type="function">
    <text evidence="7">Functions as a peptidoglycan terminase that cleaves nascent peptidoglycan strands endolytically to terminate their elongation.</text>
</comment>
<evidence type="ECO:0000256" key="6">
    <source>
        <dbReference type="ARBA" id="ARBA00023316"/>
    </source>
</evidence>
<comment type="caution">
    <text evidence="8">The sequence shown here is derived from an EMBL/GenBank/DDBJ whole genome shotgun (WGS) entry which is preliminary data.</text>
</comment>
<dbReference type="GO" id="GO:0008932">
    <property type="term" value="F:lytic endotransglycosylase activity"/>
    <property type="evidence" value="ECO:0007669"/>
    <property type="project" value="UniProtKB-UniRule"/>
</dbReference>
<dbReference type="EMBL" id="BJYM01000001">
    <property type="protein sequence ID" value="GEN85463.1"/>
    <property type="molecule type" value="Genomic_DNA"/>
</dbReference>
<dbReference type="NCBIfam" id="TIGR00247">
    <property type="entry name" value="endolytic transglycosylase MltG"/>
    <property type="match status" value="1"/>
</dbReference>
<sequence>MSKDDKHNGFQKNLIKRGEEASKVRKIVAIIIVCFTLIIIIGGISGYIYINSALEPVDEDNSTQVEVEIPIGSSSSTIAGILEENGIIKDARVFRFYTKFNNVNEFQAGNYTFNTAMNMDEIIESLQHGRVIVDAVHTVTIPEGLTVDQIAEIYSKQLDFSKEDFLEVANDPDFIEELMGKYPSLLTEDILDDEIRTPLEGYMFASTYDFYEEEPTIESIIDRMVEQTNSIFQQYEGEIAERDLTPHEAITFASVVEKETAHEEERPQIAGVFYNRLDEGIQLQTDPTVLYAKGEHQAVVTFEDLEVESPYNTYVVDGLPIGPISNFAENSLKAVVSPEDSDYLFFLHDEDGNIHFAETFDEHVKNREKYIN</sequence>
<evidence type="ECO:0000256" key="7">
    <source>
        <dbReference type="HAMAP-Rule" id="MF_02065"/>
    </source>
</evidence>
<keyword evidence="4 7" id="KW-0472">Membrane</keyword>
<keyword evidence="1 7" id="KW-1003">Cell membrane</keyword>
<gene>
    <name evidence="7" type="primary">mltG</name>
    <name evidence="8" type="ORF">OSO01_02020</name>
</gene>
<evidence type="ECO:0000256" key="3">
    <source>
        <dbReference type="ARBA" id="ARBA00022989"/>
    </source>
</evidence>
<reference evidence="8 9" key="1">
    <citation type="submission" date="2019-07" db="EMBL/GenBank/DDBJ databases">
        <title>Whole genome shotgun sequence of Oceanobacillus sojae NBRC 105379.</title>
        <authorList>
            <person name="Hosoyama A."/>
            <person name="Uohara A."/>
            <person name="Ohji S."/>
            <person name="Ichikawa N."/>
        </authorList>
    </citation>
    <scope>NUCLEOTIDE SEQUENCE [LARGE SCALE GENOMIC DNA]</scope>
    <source>
        <strain evidence="8 9">NBRC 105379</strain>
    </source>
</reference>
<evidence type="ECO:0000313" key="8">
    <source>
        <dbReference type="EMBL" id="GEN85463.1"/>
    </source>
</evidence>
<comment type="subcellular location">
    <subcellularLocation>
        <location evidence="7">Cell membrane</location>
        <topology evidence="7">Single-pass membrane protein</topology>
    </subcellularLocation>
</comment>
<dbReference type="RefSeq" id="WP_147208067.1">
    <property type="nucleotide sequence ID" value="NZ_BJYM01000001.1"/>
</dbReference>
<dbReference type="OrthoDB" id="9814591at2"/>
<dbReference type="STRING" id="582851.GCA_900162665_02436"/>
<dbReference type="PANTHER" id="PTHR30518:SF2">
    <property type="entry name" value="ENDOLYTIC MUREIN TRANSGLYCOSYLASE"/>
    <property type="match status" value="1"/>
</dbReference>
<keyword evidence="6 7" id="KW-0961">Cell wall biogenesis/degradation</keyword>
<evidence type="ECO:0000313" key="9">
    <source>
        <dbReference type="Proteomes" id="UP000321558"/>
    </source>
</evidence>
<dbReference type="CDD" id="cd08010">
    <property type="entry name" value="MltG_like"/>
    <property type="match status" value="1"/>
</dbReference>
<feature type="site" description="Important for catalytic activity" evidence="7">
    <location>
        <position position="259"/>
    </location>
</feature>
<dbReference type="PANTHER" id="PTHR30518">
    <property type="entry name" value="ENDOLYTIC MUREIN TRANSGLYCOSYLASE"/>
    <property type="match status" value="1"/>
</dbReference>
<dbReference type="Gene3D" id="3.30.1490.480">
    <property type="entry name" value="Endolytic murein transglycosylase"/>
    <property type="match status" value="1"/>
</dbReference>
<feature type="transmembrane region" description="Helical" evidence="7">
    <location>
        <begin position="27"/>
        <end position="50"/>
    </location>
</feature>
<keyword evidence="5 7" id="KW-0456">Lyase</keyword>
<proteinExistence type="inferred from homology"/>
<dbReference type="GO" id="GO:0071555">
    <property type="term" value="P:cell wall organization"/>
    <property type="evidence" value="ECO:0007669"/>
    <property type="project" value="UniProtKB-KW"/>
</dbReference>
<dbReference type="Pfam" id="PF02618">
    <property type="entry name" value="YceG"/>
    <property type="match status" value="1"/>
</dbReference>
<evidence type="ECO:0000256" key="4">
    <source>
        <dbReference type="ARBA" id="ARBA00023136"/>
    </source>
</evidence>
<organism evidence="8 9">
    <name type="scientific">Oceanobacillus sojae</name>
    <dbReference type="NCBI Taxonomy" id="582851"/>
    <lineage>
        <taxon>Bacteria</taxon>
        <taxon>Bacillati</taxon>
        <taxon>Bacillota</taxon>
        <taxon>Bacilli</taxon>
        <taxon>Bacillales</taxon>
        <taxon>Bacillaceae</taxon>
        <taxon>Oceanobacillus</taxon>
    </lineage>
</organism>
<protein>
    <recommendedName>
        <fullName evidence="7">Endolytic murein transglycosylase</fullName>
        <ecNumber evidence="7">4.2.2.29</ecNumber>
    </recommendedName>
    <alternativeName>
        <fullName evidence="7">Peptidoglycan lytic transglycosylase</fullName>
    </alternativeName>
    <alternativeName>
        <fullName evidence="7">Peptidoglycan polymerization terminase</fullName>
    </alternativeName>
</protein>
<keyword evidence="9" id="KW-1185">Reference proteome</keyword>
<evidence type="ECO:0000256" key="5">
    <source>
        <dbReference type="ARBA" id="ARBA00023239"/>
    </source>
</evidence>
<keyword evidence="3 7" id="KW-1133">Transmembrane helix</keyword>
<dbReference type="EC" id="4.2.2.29" evidence="7"/>
<dbReference type="HAMAP" id="MF_02065">
    <property type="entry name" value="MltG"/>
    <property type="match status" value="1"/>
</dbReference>
<dbReference type="AlphaFoldDB" id="A0A511ZDE4"/>
<evidence type="ECO:0000256" key="2">
    <source>
        <dbReference type="ARBA" id="ARBA00022692"/>
    </source>
</evidence>
<dbReference type="GO" id="GO:0009252">
    <property type="term" value="P:peptidoglycan biosynthetic process"/>
    <property type="evidence" value="ECO:0007669"/>
    <property type="project" value="UniProtKB-UniRule"/>
</dbReference>
<dbReference type="InterPro" id="IPR003770">
    <property type="entry name" value="MLTG-like"/>
</dbReference>
<name>A0A511ZDE4_9BACI</name>